<feature type="domain" description="WSC" evidence="4">
    <location>
        <begin position="66"/>
        <end position="160"/>
    </location>
</feature>
<dbReference type="AlphaFoldDB" id="A0A8J4F9M3"/>
<dbReference type="PANTHER" id="PTHR45964:SF5">
    <property type="entry name" value="WSCD FAMILY MEMBER CG9164"/>
    <property type="match status" value="1"/>
</dbReference>
<evidence type="ECO:0000259" key="4">
    <source>
        <dbReference type="PROSITE" id="PS51212"/>
    </source>
</evidence>
<protein>
    <recommendedName>
        <fullName evidence="4">WSC domain-containing protein</fullName>
    </recommendedName>
</protein>
<dbReference type="InterPro" id="IPR051589">
    <property type="entry name" value="Sialate-O-sulfotransferase"/>
</dbReference>
<proteinExistence type="predicted"/>
<evidence type="ECO:0000313" key="6">
    <source>
        <dbReference type="Proteomes" id="UP000747399"/>
    </source>
</evidence>
<dbReference type="PROSITE" id="PS51212">
    <property type="entry name" value="WSC"/>
    <property type="match status" value="2"/>
</dbReference>
<keyword evidence="1" id="KW-0677">Repeat</keyword>
<feature type="domain" description="WSC" evidence="4">
    <location>
        <begin position="188"/>
        <end position="282"/>
    </location>
</feature>
<keyword evidence="3" id="KW-1133">Transmembrane helix</keyword>
<gene>
    <name evidence="5" type="ORF">Vafri_16992</name>
</gene>
<comment type="caution">
    <text evidence="5">The sequence shown here is derived from an EMBL/GenBank/DDBJ whole genome shotgun (WGS) entry which is preliminary data.</text>
</comment>
<accession>A0A8J4F9M3</accession>
<feature type="transmembrane region" description="Helical" evidence="3">
    <location>
        <begin position="42"/>
        <end position="62"/>
    </location>
</feature>
<name>A0A8J4F9M3_9CHLO</name>
<keyword evidence="3" id="KW-0472">Membrane</keyword>
<feature type="non-terminal residue" evidence="5">
    <location>
        <position position="1"/>
    </location>
</feature>
<evidence type="ECO:0000256" key="2">
    <source>
        <dbReference type="SAM" id="MobiDB-lite"/>
    </source>
</evidence>
<organism evidence="5 6">
    <name type="scientific">Volvox africanus</name>
    <dbReference type="NCBI Taxonomy" id="51714"/>
    <lineage>
        <taxon>Eukaryota</taxon>
        <taxon>Viridiplantae</taxon>
        <taxon>Chlorophyta</taxon>
        <taxon>core chlorophytes</taxon>
        <taxon>Chlorophyceae</taxon>
        <taxon>CS clade</taxon>
        <taxon>Chlamydomonadales</taxon>
        <taxon>Volvocaceae</taxon>
        <taxon>Volvox</taxon>
    </lineage>
</organism>
<sequence length="314" mass="34506">MKQQGAWLPRPWWTQWTTTMAVKSRESSSQTRSNHQRMTKRIMNPAGFCIYFALFSIIGFQVEAAKFYPLGCYKDTSDFTRLIPFIRKDLTRMTPELCASLAQAAGCTIFSVQYGQDCHGGYDLQVAISLGPSTTCNMACTGNRSQTCGGLYSNFIYTFTSLPPSPSPPPPRPPNPLPSPPSNLPLAKFYPLGCYKDTSDFTRLIPFIRKDLTRMTPEFCASLAQAAGWTIFSVQYGEDCHGGFNLSLAMSLGPSTVCNMACTGNRSQTCGGLYSNFIYTFITLPPSPSPPTPRPPNPPNPPNPLPSPPSNFTL</sequence>
<dbReference type="InterPro" id="IPR002889">
    <property type="entry name" value="WSC_carb-bd"/>
</dbReference>
<dbReference type="PANTHER" id="PTHR45964">
    <property type="entry name" value="WSCD FAMILY MEMBER CG9164"/>
    <property type="match status" value="1"/>
</dbReference>
<evidence type="ECO:0000256" key="1">
    <source>
        <dbReference type="ARBA" id="ARBA00022737"/>
    </source>
</evidence>
<dbReference type="EMBL" id="BNCO01000053">
    <property type="protein sequence ID" value="GIL62816.1"/>
    <property type="molecule type" value="Genomic_DNA"/>
</dbReference>
<feature type="region of interest" description="Disordered" evidence="2">
    <location>
        <begin position="286"/>
        <end position="314"/>
    </location>
</feature>
<dbReference type="PRINTS" id="PR01217">
    <property type="entry name" value="PRICHEXTENSN"/>
</dbReference>
<reference evidence="5" key="1">
    <citation type="journal article" date="2021" name="Proc. Natl. Acad. Sci. U.S.A.">
        <title>Three genomes in the algal genus Volvox reveal the fate of a haploid sex-determining region after a transition to homothallism.</title>
        <authorList>
            <person name="Yamamoto K."/>
            <person name="Hamaji T."/>
            <person name="Kawai-Toyooka H."/>
            <person name="Matsuzaki R."/>
            <person name="Takahashi F."/>
            <person name="Nishimura Y."/>
            <person name="Kawachi M."/>
            <person name="Noguchi H."/>
            <person name="Minakuchi Y."/>
            <person name="Umen J.G."/>
            <person name="Toyoda A."/>
            <person name="Nozaki H."/>
        </authorList>
    </citation>
    <scope>NUCLEOTIDE SEQUENCE</scope>
    <source>
        <strain evidence="5">NIES-3780</strain>
    </source>
</reference>
<dbReference type="SMART" id="SM00321">
    <property type="entry name" value="WSC"/>
    <property type="match status" value="2"/>
</dbReference>
<evidence type="ECO:0000256" key="3">
    <source>
        <dbReference type="SAM" id="Phobius"/>
    </source>
</evidence>
<keyword evidence="6" id="KW-1185">Reference proteome</keyword>
<dbReference type="Proteomes" id="UP000747399">
    <property type="component" value="Unassembled WGS sequence"/>
</dbReference>
<evidence type="ECO:0000313" key="5">
    <source>
        <dbReference type="EMBL" id="GIL62816.1"/>
    </source>
</evidence>
<keyword evidence="3" id="KW-0812">Transmembrane</keyword>
<dbReference type="Pfam" id="PF01822">
    <property type="entry name" value="WSC"/>
    <property type="match status" value="2"/>
</dbReference>